<evidence type="ECO:0000259" key="3">
    <source>
        <dbReference type="Pfam" id="PF00082"/>
    </source>
</evidence>
<dbReference type="PANTHER" id="PTHR43806:SF7">
    <property type="entry name" value="MEMBRANE-BOUND TRANSCRIPTION FACTOR SITE-1 PROTEASE"/>
    <property type="match status" value="1"/>
</dbReference>
<name>A0ABW0TEH0_9BACL</name>
<evidence type="ECO:0000313" key="4">
    <source>
        <dbReference type="EMBL" id="MFC5587815.1"/>
    </source>
</evidence>
<protein>
    <submittedName>
        <fullName evidence="4">S8 family serine peptidase</fullName>
    </submittedName>
</protein>
<dbReference type="Proteomes" id="UP001596109">
    <property type="component" value="Unassembled WGS sequence"/>
</dbReference>
<evidence type="ECO:0000256" key="1">
    <source>
        <dbReference type="ARBA" id="ARBA00011073"/>
    </source>
</evidence>
<dbReference type="PANTHER" id="PTHR43806">
    <property type="entry name" value="PEPTIDASE S8"/>
    <property type="match status" value="1"/>
</dbReference>
<dbReference type="PROSITE" id="PS51892">
    <property type="entry name" value="SUBTILASE"/>
    <property type="match status" value="1"/>
</dbReference>
<evidence type="ECO:0000313" key="5">
    <source>
        <dbReference type="Proteomes" id="UP001596109"/>
    </source>
</evidence>
<proteinExistence type="inferred from homology"/>
<organism evidence="4 5">
    <name type="scientific">Sporosarcina soli</name>
    <dbReference type="NCBI Taxonomy" id="334736"/>
    <lineage>
        <taxon>Bacteria</taxon>
        <taxon>Bacillati</taxon>
        <taxon>Bacillota</taxon>
        <taxon>Bacilli</taxon>
        <taxon>Bacillales</taxon>
        <taxon>Caryophanaceae</taxon>
        <taxon>Sporosarcina</taxon>
    </lineage>
</organism>
<keyword evidence="5" id="KW-1185">Reference proteome</keyword>
<dbReference type="InterPro" id="IPR036852">
    <property type="entry name" value="Peptidase_S8/S53_dom_sf"/>
</dbReference>
<dbReference type="RefSeq" id="WP_381430337.1">
    <property type="nucleotide sequence ID" value="NZ_JBHSNO010000001.1"/>
</dbReference>
<reference evidence="5" key="1">
    <citation type="journal article" date="2019" name="Int. J. Syst. Evol. Microbiol.">
        <title>The Global Catalogue of Microorganisms (GCM) 10K type strain sequencing project: providing services to taxonomists for standard genome sequencing and annotation.</title>
        <authorList>
            <consortium name="The Broad Institute Genomics Platform"/>
            <consortium name="The Broad Institute Genome Sequencing Center for Infectious Disease"/>
            <person name="Wu L."/>
            <person name="Ma J."/>
        </authorList>
    </citation>
    <scope>NUCLEOTIDE SEQUENCE [LARGE SCALE GENOMIC DNA]</scope>
    <source>
        <strain evidence="5">CGMCC 4.1434</strain>
    </source>
</reference>
<dbReference type="Gene3D" id="3.40.50.200">
    <property type="entry name" value="Peptidase S8/S53 domain"/>
    <property type="match status" value="1"/>
</dbReference>
<dbReference type="InterPro" id="IPR050131">
    <property type="entry name" value="Peptidase_S8_subtilisin-like"/>
</dbReference>
<sequence length="241" mass="27003">MGIVKQAKRVDPLMEFTGKGIKVAVLDSGANIYHSHINQELDGLAFRVNRDGWIELHEDIRDYLGHGTAITAVIRYMAPDAEILVGKIFDEKLACYPTVLAEAIDWAVEKQVQIINLSLGVNRSHRVIDEACASAIEKGVAIVASYNEQSGLVWPAKYPGVFGVRAGEVPRPEWQLNAPYDFSACGYPRELPEDTQVYNIHGHSFAAAHFTSWLARWYEQQEGKHVLEAVSYFNRNYLVSL</sequence>
<comment type="caution">
    <text evidence="2">Lacks conserved residue(s) required for the propagation of feature annotation.</text>
</comment>
<dbReference type="InterPro" id="IPR000209">
    <property type="entry name" value="Peptidase_S8/S53_dom"/>
</dbReference>
<accession>A0ABW0TEH0</accession>
<comment type="similarity">
    <text evidence="1 2">Belongs to the peptidase S8 family.</text>
</comment>
<comment type="caution">
    <text evidence="4">The sequence shown here is derived from an EMBL/GenBank/DDBJ whole genome shotgun (WGS) entry which is preliminary data.</text>
</comment>
<feature type="domain" description="Peptidase S8/S53" evidence="3">
    <location>
        <begin position="18"/>
        <end position="219"/>
    </location>
</feature>
<evidence type="ECO:0000256" key="2">
    <source>
        <dbReference type="PROSITE-ProRule" id="PRU01240"/>
    </source>
</evidence>
<dbReference type="EMBL" id="JBHSNO010000001">
    <property type="protein sequence ID" value="MFC5587815.1"/>
    <property type="molecule type" value="Genomic_DNA"/>
</dbReference>
<gene>
    <name evidence="4" type="ORF">ACFPRA_02695</name>
</gene>
<dbReference type="SUPFAM" id="SSF52743">
    <property type="entry name" value="Subtilisin-like"/>
    <property type="match status" value="1"/>
</dbReference>
<dbReference type="Pfam" id="PF00082">
    <property type="entry name" value="Peptidase_S8"/>
    <property type="match status" value="1"/>
</dbReference>